<dbReference type="SUPFAM" id="SSF50978">
    <property type="entry name" value="WD40 repeat-like"/>
    <property type="match status" value="1"/>
</dbReference>
<keyword evidence="7" id="KW-1185">Reference proteome</keyword>
<dbReference type="AlphaFoldDB" id="A0A4S4DJH6"/>
<dbReference type="GO" id="GO:0016593">
    <property type="term" value="C:Cdc73/Paf1 complex"/>
    <property type="evidence" value="ECO:0007669"/>
    <property type="project" value="TreeGrafter"/>
</dbReference>
<dbReference type="InterPro" id="IPR015421">
    <property type="entry name" value="PyrdxlP-dep_Trfase_major"/>
</dbReference>
<accession>A0A4S4DJH6</accession>
<dbReference type="InterPro" id="IPR001680">
    <property type="entry name" value="WD40_rpt"/>
</dbReference>
<dbReference type="Pfam" id="PF12894">
    <property type="entry name" value="ANAPC4_WD40"/>
    <property type="match status" value="1"/>
</dbReference>
<evidence type="ECO:0000259" key="5">
    <source>
        <dbReference type="Pfam" id="PF12894"/>
    </source>
</evidence>
<dbReference type="SUPFAM" id="SSF53383">
    <property type="entry name" value="PLP-dependent transferases"/>
    <property type="match status" value="2"/>
</dbReference>
<comment type="caution">
    <text evidence="6">The sequence shown here is derived from an EMBL/GenBank/DDBJ whole genome shotgun (WGS) entry which is preliminary data.</text>
</comment>
<dbReference type="InterPro" id="IPR015943">
    <property type="entry name" value="WD40/YVTN_repeat-like_dom_sf"/>
</dbReference>
<dbReference type="PANTHER" id="PTHR44090">
    <property type="entry name" value="WD REPEAT-CONTAINING PROTEIN 61"/>
    <property type="match status" value="1"/>
</dbReference>
<evidence type="ECO:0000313" key="6">
    <source>
        <dbReference type="EMBL" id="THG03009.1"/>
    </source>
</evidence>
<sequence length="481" mass="52428">MSTFAQTHTSFSFSSEATESIFTFCTPPTRPPTASLLRLYYAAGLFFLPPSWADLAGAASVLPNPPSTLTPSCFSTTAYGGPPNQNITVAFLFSSLFSAFSTLISARASLYMRWSRASWAFNCCTSFVLLCSRCASAVSLSALAELNKSAKDAMPLGQGAVYWQPPGQALEKVKQIAWEISSSRYGTHEGLPELREALVEKLCQENKLSKSSVMVTAGSNQTIENDPKQVTQLDLNQPSHRRTTPLRLTLPPDLNTYLHNSNTRECPPLNFGSEYPDQGFLNLVLALCHVVDSVVLFAPYFFNAYMSFKMTGINNILVGPSDPMTLLPDADWLEKTLSETKPVPKLVSIVNPGNPSGTCIPEPLLKGTILAVAGGGSASIKLWDTAEWKLITSLSIPRPEGLKPSDKSGNKKFVLSVAWSPDGKRLACGSIDGTISIFDVSRAKFLHHLEGHCMPVCESLCHRVERVSEFVDVLIRRSSFI</sequence>
<dbReference type="InterPro" id="IPR051510">
    <property type="entry name" value="SKI8"/>
</dbReference>
<dbReference type="Gene3D" id="2.130.10.10">
    <property type="entry name" value="YVTN repeat-like/Quinoprotein amine dehydrogenase"/>
    <property type="match status" value="1"/>
</dbReference>
<dbReference type="EMBL" id="SDRB02011072">
    <property type="protein sequence ID" value="THG03009.1"/>
    <property type="molecule type" value="Genomic_DNA"/>
</dbReference>
<evidence type="ECO:0000256" key="2">
    <source>
        <dbReference type="ARBA" id="ARBA00022737"/>
    </source>
</evidence>
<dbReference type="SMART" id="SM00320">
    <property type="entry name" value="WD40"/>
    <property type="match status" value="1"/>
</dbReference>
<dbReference type="InterPro" id="IPR015424">
    <property type="entry name" value="PyrdxlP-dep_Trfase"/>
</dbReference>
<keyword evidence="2" id="KW-0677">Repeat</keyword>
<feature type="domain" description="Anaphase-promoting complex subunit 4-like WD40" evidence="5">
    <location>
        <begin position="407"/>
        <end position="451"/>
    </location>
</feature>
<feature type="transmembrane region" description="Helical" evidence="4">
    <location>
        <begin position="87"/>
        <end position="107"/>
    </location>
</feature>
<reference evidence="6 7" key="1">
    <citation type="journal article" date="2018" name="Proc. Natl. Acad. Sci. U.S.A.">
        <title>Draft genome sequence of Camellia sinensis var. sinensis provides insights into the evolution of the tea genome and tea quality.</title>
        <authorList>
            <person name="Wei C."/>
            <person name="Yang H."/>
            <person name="Wang S."/>
            <person name="Zhao J."/>
            <person name="Liu C."/>
            <person name="Gao L."/>
            <person name="Xia E."/>
            <person name="Lu Y."/>
            <person name="Tai Y."/>
            <person name="She G."/>
            <person name="Sun J."/>
            <person name="Cao H."/>
            <person name="Tong W."/>
            <person name="Gao Q."/>
            <person name="Li Y."/>
            <person name="Deng W."/>
            <person name="Jiang X."/>
            <person name="Wang W."/>
            <person name="Chen Q."/>
            <person name="Zhang S."/>
            <person name="Li H."/>
            <person name="Wu J."/>
            <person name="Wang P."/>
            <person name="Li P."/>
            <person name="Shi C."/>
            <person name="Zheng F."/>
            <person name="Jian J."/>
            <person name="Huang B."/>
            <person name="Shan D."/>
            <person name="Shi M."/>
            <person name="Fang C."/>
            <person name="Yue Y."/>
            <person name="Li F."/>
            <person name="Li D."/>
            <person name="Wei S."/>
            <person name="Han B."/>
            <person name="Jiang C."/>
            <person name="Yin Y."/>
            <person name="Xia T."/>
            <person name="Zhang Z."/>
            <person name="Bennetzen J.L."/>
            <person name="Zhao S."/>
            <person name="Wan X."/>
        </authorList>
    </citation>
    <scope>NUCLEOTIDE SEQUENCE [LARGE SCALE GENOMIC DNA]</scope>
    <source>
        <strain evidence="7">cv. Shuchazao</strain>
        <tissue evidence="6">Leaf</tissue>
    </source>
</reference>
<dbReference type="PROSITE" id="PS50294">
    <property type="entry name" value="WD_REPEATS_REGION"/>
    <property type="match status" value="1"/>
</dbReference>
<evidence type="ECO:0000256" key="4">
    <source>
        <dbReference type="SAM" id="Phobius"/>
    </source>
</evidence>
<dbReference type="PANTHER" id="PTHR44090:SF1">
    <property type="entry name" value="SUPERKILLER COMPLEX PROTEIN 8"/>
    <property type="match status" value="1"/>
</dbReference>
<keyword evidence="4" id="KW-0472">Membrane</keyword>
<dbReference type="Proteomes" id="UP000306102">
    <property type="component" value="Unassembled WGS sequence"/>
</dbReference>
<evidence type="ECO:0000313" key="7">
    <source>
        <dbReference type="Proteomes" id="UP000306102"/>
    </source>
</evidence>
<evidence type="ECO:0000256" key="3">
    <source>
        <dbReference type="PROSITE-ProRule" id="PRU00221"/>
    </source>
</evidence>
<dbReference type="InterPro" id="IPR024977">
    <property type="entry name" value="Apc4-like_WD40_dom"/>
</dbReference>
<proteinExistence type="predicted"/>
<feature type="transmembrane region" description="Helical" evidence="4">
    <location>
        <begin position="280"/>
        <end position="302"/>
    </location>
</feature>
<gene>
    <name evidence="6" type="ORF">TEA_005698</name>
</gene>
<keyword evidence="1 3" id="KW-0853">WD repeat</keyword>
<organism evidence="6 7">
    <name type="scientific">Camellia sinensis var. sinensis</name>
    <name type="common">China tea</name>
    <dbReference type="NCBI Taxonomy" id="542762"/>
    <lineage>
        <taxon>Eukaryota</taxon>
        <taxon>Viridiplantae</taxon>
        <taxon>Streptophyta</taxon>
        <taxon>Embryophyta</taxon>
        <taxon>Tracheophyta</taxon>
        <taxon>Spermatophyta</taxon>
        <taxon>Magnoliopsida</taxon>
        <taxon>eudicotyledons</taxon>
        <taxon>Gunneridae</taxon>
        <taxon>Pentapetalae</taxon>
        <taxon>asterids</taxon>
        <taxon>Ericales</taxon>
        <taxon>Theaceae</taxon>
        <taxon>Camellia</taxon>
    </lineage>
</organism>
<dbReference type="STRING" id="542762.A0A4S4DJH6"/>
<keyword evidence="4" id="KW-0812">Transmembrane</keyword>
<feature type="repeat" description="WD" evidence="3">
    <location>
        <begin position="407"/>
        <end position="448"/>
    </location>
</feature>
<dbReference type="InterPro" id="IPR036322">
    <property type="entry name" value="WD40_repeat_dom_sf"/>
</dbReference>
<dbReference type="Gene3D" id="3.40.640.10">
    <property type="entry name" value="Type I PLP-dependent aspartate aminotransferase-like (Major domain)"/>
    <property type="match status" value="2"/>
</dbReference>
<dbReference type="PROSITE" id="PS50082">
    <property type="entry name" value="WD_REPEATS_2"/>
    <property type="match status" value="1"/>
</dbReference>
<feature type="transmembrane region" description="Helical" evidence="4">
    <location>
        <begin position="39"/>
        <end position="62"/>
    </location>
</feature>
<keyword evidence="4" id="KW-1133">Transmembrane helix</keyword>
<evidence type="ECO:0000256" key="1">
    <source>
        <dbReference type="ARBA" id="ARBA00022574"/>
    </source>
</evidence>
<name>A0A4S4DJH6_CAMSN</name>
<protein>
    <recommendedName>
        <fullName evidence="5">Anaphase-promoting complex subunit 4-like WD40 domain-containing protein</fullName>
    </recommendedName>
</protein>